<protein>
    <submittedName>
        <fullName evidence="3">8301_t:CDS:1</fullName>
    </submittedName>
</protein>
<dbReference type="EMBL" id="CAJVPL010000935">
    <property type="protein sequence ID" value="CAG8541481.1"/>
    <property type="molecule type" value="Genomic_DNA"/>
</dbReference>
<dbReference type="AlphaFoldDB" id="A0A9N9AVB9"/>
<dbReference type="PANTHER" id="PTHR14499">
    <property type="entry name" value="POTASSIUM CHANNEL TETRAMERIZATION DOMAIN-CONTAINING"/>
    <property type="match status" value="1"/>
</dbReference>
<dbReference type="CDD" id="cd18316">
    <property type="entry name" value="BTB_POZ_KCTD-like"/>
    <property type="match status" value="1"/>
</dbReference>
<dbReference type="Proteomes" id="UP000789831">
    <property type="component" value="Unassembled WGS sequence"/>
</dbReference>
<dbReference type="Pfam" id="PF02214">
    <property type="entry name" value="BTB_2"/>
    <property type="match status" value="1"/>
</dbReference>
<dbReference type="PANTHER" id="PTHR14499:SF136">
    <property type="entry name" value="GH08630P"/>
    <property type="match status" value="1"/>
</dbReference>
<evidence type="ECO:0000313" key="4">
    <source>
        <dbReference type="Proteomes" id="UP000789831"/>
    </source>
</evidence>
<dbReference type="SMART" id="SM00225">
    <property type="entry name" value="BTB"/>
    <property type="match status" value="1"/>
</dbReference>
<name>A0A9N9AVB9_9GLOM</name>
<dbReference type="InterPro" id="IPR000210">
    <property type="entry name" value="BTB/POZ_dom"/>
</dbReference>
<accession>A0A9N9AVB9</accession>
<dbReference type="GO" id="GO:0051260">
    <property type="term" value="P:protein homooligomerization"/>
    <property type="evidence" value="ECO:0007669"/>
    <property type="project" value="InterPro"/>
</dbReference>
<feature type="region of interest" description="Disordered" evidence="1">
    <location>
        <begin position="1"/>
        <end position="22"/>
    </location>
</feature>
<dbReference type="Gene3D" id="3.30.710.10">
    <property type="entry name" value="Potassium Channel Kv1.1, Chain A"/>
    <property type="match status" value="1"/>
</dbReference>
<dbReference type="OrthoDB" id="2414723at2759"/>
<evidence type="ECO:0000313" key="3">
    <source>
        <dbReference type="EMBL" id="CAG8541481.1"/>
    </source>
</evidence>
<sequence length="314" mass="36027">MNRSNENNNSQIVTSSSTSTDLIQIENNNKNNKENDDASKERIILNVGGIKYETYRTTLTRYPDTRLGLLFDENNKNFNRPTSGNDEYFIDRDGHMFRYILQFYRTEKMPLPEDAKGLISVSREDLEAELDYFMIPRHLAFPPSPITTTTAKPSLTFRRKMIADDIDKFVSSLKLIIMEVAKQFRREFLLNPDFEMCIEMTFREDAKITDLNITPNTGIKSQIKSIIEPHSNVAFLILDKFGQEIGRHLETVIAGFTWSSEEKEDSGWWNFSADTGVHGSAATKRFCVRMKLKDTGFDHDDIVKNSCLASISCV</sequence>
<reference evidence="3" key="1">
    <citation type="submission" date="2021-06" db="EMBL/GenBank/DDBJ databases">
        <authorList>
            <person name="Kallberg Y."/>
            <person name="Tangrot J."/>
            <person name="Rosling A."/>
        </authorList>
    </citation>
    <scope>NUCLEOTIDE SEQUENCE</scope>
    <source>
        <strain evidence="3">MT106</strain>
    </source>
</reference>
<dbReference type="InterPro" id="IPR003131">
    <property type="entry name" value="T1-type_BTB"/>
</dbReference>
<feature type="domain" description="BTB" evidence="2">
    <location>
        <begin position="41"/>
        <end position="113"/>
    </location>
</feature>
<dbReference type="SUPFAM" id="SSF54695">
    <property type="entry name" value="POZ domain"/>
    <property type="match status" value="1"/>
</dbReference>
<gene>
    <name evidence="3" type="ORF">AGERDE_LOCUS6207</name>
</gene>
<evidence type="ECO:0000259" key="2">
    <source>
        <dbReference type="PROSITE" id="PS50097"/>
    </source>
</evidence>
<dbReference type="InterPro" id="IPR011333">
    <property type="entry name" value="SKP1/BTB/POZ_sf"/>
</dbReference>
<proteinExistence type="predicted"/>
<comment type="caution">
    <text evidence="3">The sequence shown here is derived from an EMBL/GenBank/DDBJ whole genome shotgun (WGS) entry which is preliminary data.</text>
</comment>
<organism evidence="3 4">
    <name type="scientific">Ambispora gerdemannii</name>
    <dbReference type="NCBI Taxonomy" id="144530"/>
    <lineage>
        <taxon>Eukaryota</taxon>
        <taxon>Fungi</taxon>
        <taxon>Fungi incertae sedis</taxon>
        <taxon>Mucoromycota</taxon>
        <taxon>Glomeromycotina</taxon>
        <taxon>Glomeromycetes</taxon>
        <taxon>Archaeosporales</taxon>
        <taxon>Ambisporaceae</taxon>
        <taxon>Ambispora</taxon>
    </lineage>
</organism>
<dbReference type="PROSITE" id="PS50097">
    <property type="entry name" value="BTB"/>
    <property type="match status" value="1"/>
</dbReference>
<evidence type="ECO:0000256" key="1">
    <source>
        <dbReference type="SAM" id="MobiDB-lite"/>
    </source>
</evidence>
<keyword evidence="4" id="KW-1185">Reference proteome</keyword>